<dbReference type="InterPro" id="IPR008657">
    <property type="entry name" value="JTB"/>
</dbReference>
<evidence type="ECO:0000313" key="19">
    <source>
        <dbReference type="Proteomes" id="UP001152759"/>
    </source>
</evidence>
<evidence type="ECO:0000256" key="11">
    <source>
        <dbReference type="ARBA" id="ARBA00023128"/>
    </source>
</evidence>
<protein>
    <recommendedName>
        <fullName evidence="16">Protein JTB</fullName>
    </recommendedName>
</protein>
<evidence type="ECO:0000256" key="16">
    <source>
        <dbReference type="ARBA" id="ARBA00068227"/>
    </source>
</evidence>
<dbReference type="Gene3D" id="3.30.720.220">
    <property type="match status" value="1"/>
</dbReference>
<keyword evidence="5" id="KW-0963">Cytoplasm</keyword>
<keyword evidence="19" id="KW-1185">Reference proteome</keyword>
<keyword evidence="9" id="KW-0498">Mitosis</keyword>
<keyword evidence="13" id="KW-0206">Cytoskeleton</keyword>
<keyword evidence="6" id="KW-0132">Cell division</keyword>
<evidence type="ECO:0000256" key="14">
    <source>
        <dbReference type="ARBA" id="ARBA00023306"/>
    </source>
</evidence>
<reference evidence="18" key="1">
    <citation type="submission" date="2021-12" db="EMBL/GenBank/DDBJ databases">
        <authorList>
            <person name="King R."/>
        </authorList>
    </citation>
    <scope>NUCLEOTIDE SEQUENCE</scope>
</reference>
<comment type="similarity">
    <text evidence="15">Belongs to the JTB family.</text>
</comment>
<evidence type="ECO:0000313" key="18">
    <source>
        <dbReference type="EMBL" id="CAH0384302.1"/>
    </source>
</evidence>
<keyword evidence="11" id="KW-0496">Mitochondrion</keyword>
<gene>
    <name evidence="18" type="ORF">BEMITA_LOCUS3647</name>
</gene>
<dbReference type="PANTHER" id="PTHR13041:SF3">
    <property type="entry name" value="PROTEIN JTB"/>
    <property type="match status" value="1"/>
</dbReference>
<dbReference type="PANTHER" id="PTHR13041">
    <property type="entry name" value="JTB PROTEIN-RELATED"/>
    <property type="match status" value="1"/>
</dbReference>
<dbReference type="EMBL" id="OU963863">
    <property type="protein sequence ID" value="CAH0384302.1"/>
    <property type="molecule type" value="Genomic_DNA"/>
</dbReference>
<name>A0A9P0A4F4_BEMTA</name>
<evidence type="ECO:0000256" key="10">
    <source>
        <dbReference type="ARBA" id="ARBA00022989"/>
    </source>
</evidence>
<dbReference type="AlphaFoldDB" id="A0A9P0A4F4"/>
<evidence type="ECO:0000256" key="13">
    <source>
        <dbReference type="ARBA" id="ARBA00023212"/>
    </source>
</evidence>
<dbReference type="GO" id="GO:0030496">
    <property type="term" value="C:midbody"/>
    <property type="evidence" value="ECO:0007669"/>
    <property type="project" value="TreeGrafter"/>
</dbReference>
<keyword evidence="8" id="KW-0732">Signal</keyword>
<evidence type="ECO:0000256" key="6">
    <source>
        <dbReference type="ARBA" id="ARBA00022618"/>
    </source>
</evidence>
<dbReference type="Proteomes" id="UP001152759">
    <property type="component" value="Chromosome 2"/>
</dbReference>
<dbReference type="GO" id="GO:0005813">
    <property type="term" value="C:centrosome"/>
    <property type="evidence" value="ECO:0007669"/>
    <property type="project" value="UniProtKB-SubCell"/>
</dbReference>
<evidence type="ECO:0000256" key="1">
    <source>
        <dbReference type="ARBA" id="ARBA00004173"/>
    </source>
</evidence>
<evidence type="ECO:0000256" key="2">
    <source>
        <dbReference type="ARBA" id="ARBA00004186"/>
    </source>
</evidence>
<dbReference type="FunFam" id="3.30.720.220:FF:000001">
    <property type="entry name" value="Jumping translocation breakpoint"/>
    <property type="match status" value="1"/>
</dbReference>
<evidence type="ECO:0000256" key="15">
    <source>
        <dbReference type="ARBA" id="ARBA00060886"/>
    </source>
</evidence>
<dbReference type="GO" id="GO:0000281">
    <property type="term" value="P:mitotic cytokinesis"/>
    <property type="evidence" value="ECO:0007669"/>
    <property type="project" value="TreeGrafter"/>
</dbReference>
<dbReference type="Pfam" id="PF05439">
    <property type="entry name" value="JTB"/>
    <property type="match status" value="1"/>
</dbReference>
<dbReference type="GO" id="GO:0016020">
    <property type="term" value="C:membrane"/>
    <property type="evidence" value="ECO:0007669"/>
    <property type="project" value="UniProtKB-SubCell"/>
</dbReference>
<evidence type="ECO:0000256" key="7">
    <source>
        <dbReference type="ARBA" id="ARBA00022692"/>
    </source>
</evidence>
<evidence type="ECO:0000256" key="17">
    <source>
        <dbReference type="SAM" id="Phobius"/>
    </source>
</evidence>
<sequence>MKNARTKVMIESCSSKYMLIIIVIFGGIMYLTLIYESEWTSNHQIGPELPEKNLSTPVEFCWRNEEYKIVEPCKPCTDFEMRSHSVPACDQTLYREVVKCLVSKHEVYRSCGNEKWLKEAQFWKFEVWMLLMSIVSSIFVFLRQKFLDRQMIQKIQRQLACNV</sequence>
<dbReference type="GO" id="GO:0005739">
    <property type="term" value="C:mitochondrion"/>
    <property type="evidence" value="ECO:0007669"/>
    <property type="project" value="UniProtKB-SubCell"/>
</dbReference>
<evidence type="ECO:0000256" key="9">
    <source>
        <dbReference type="ARBA" id="ARBA00022776"/>
    </source>
</evidence>
<organism evidence="18 19">
    <name type="scientific">Bemisia tabaci</name>
    <name type="common">Sweetpotato whitefly</name>
    <name type="synonym">Aleurodes tabaci</name>
    <dbReference type="NCBI Taxonomy" id="7038"/>
    <lineage>
        <taxon>Eukaryota</taxon>
        <taxon>Metazoa</taxon>
        <taxon>Ecdysozoa</taxon>
        <taxon>Arthropoda</taxon>
        <taxon>Hexapoda</taxon>
        <taxon>Insecta</taxon>
        <taxon>Pterygota</taxon>
        <taxon>Neoptera</taxon>
        <taxon>Paraneoptera</taxon>
        <taxon>Hemiptera</taxon>
        <taxon>Sternorrhyncha</taxon>
        <taxon>Aleyrodoidea</taxon>
        <taxon>Aleyrodidae</taxon>
        <taxon>Aleyrodinae</taxon>
        <taxon>Bemisia</taxon>
    </lineage>
</organism>
<dbReference type="KEGG" id="btab:109042741"/>
<evidence type="ECO:0000256" key="5">
    <source>
        <dbReference type="ARBA" id="ARBA00022490"/>
    </source>
</evidence>
<feature type="transmembrane region" description="Helical" evidence="17">
    <location>
        <begin position="125"/>
        <end position="142"/>
    </location>
</feature>
<proteinExistence type="inferred from homology"/>
<feature type="transmembrane region" description="Helical" evidence="17">
    <location>
        <begin position="17"/>
        <end position="35"/>
    </location>
</feature>
<keyword evidence="7 17" id="KW-0812">Transmembrane</keyword>
<evidence type="ECO:0000256" key="4">
    <source>
        <dbReference type="ARBA" id="ARBA00004479"/>
    </source>
</evidence>
<accession>A0A9P0A4F4</accession>
<keyword evidence="12 17" id="KW-0472">Membrane</keyword>
<keyword evidence="14" id="KW-0131">Cell cycle</keyword>
<comment type="subcellular location">
    <subcellularLocation>
        <location evidence="3">Cytoplasm</location>
        <location evidence="3">Cytoskeleton</location>
        <location evidence="3">Microtubule organizing center</location>
        <location evidence="3">Centrosome</location>
    </subcellularLocation>
    <subcellularLocation>
        <location evidence="2">Cytoplasm</location>
        <location evidence="2">Cytoskeleton</location>
        <location evidence="2">Spindle</location>
    </subcellularLocation>
    <subcellularLocation>
        <location evidence="4">Membrane</location>
        <topology evidence="4">Single-pass type I membrane protein</topology>
    </subcellularLocation>
    <subcellularLocation>
        <location evidence="1">Mitochondrion</location>
    </subcellularLocation>
</comment>
<dbReference type="OrthoDB" id="5971907at2759"/>
<evidence type="ECO:0000256" key="12">
    <source>
        <dbReference type="ARBA" id="ARBA00023136"/>
    </source>
</evidence>
<dbReference type="GO" id="GO:0005819">
    <property type="term" value="C:spindle"/>
    <property type="evidence" value="ECO:0007669"/>
    <property type="project" value="UniProtKB-SubCell"/>
</dbReference>
<evidence type="ECO:0000256" key="3">
    <source>
        <dbReference type="ARBA" id="ARBA00004300"/>
    </source>
</evidence>
<keyword evidence="10 17" id="KW-1133">Transmembrane helix</keyword>
<evidence type="ECO:0000256" key="8">
    <source>
        <dbReference type="ARBA" id="ARBA00022729"/>
    </source>
</evidence>